<evidence type="ECO:0000313" key="1">
    <source>
        <dbReference type="EMBL" id="XDJ02149.1"/>
    </source>
</evidence>
<organism evidence="1">
    <name type="scientific">Enterococcus phage PMBT56</name>
    <dbReference type="NCBI Taxonomy" id="3229530"/>
    <lineage>
        <taxon>Viruses</taxon>
        <taxon>Duplodnaviria</taxon>
        <taxon>Heunggongvirae</taxon>
        <taxon>Uroviricota</taxon>
        <taxon>Caudoviricetes</taxon>
        <taxon>Saphexavirus</taxon>
    </lineage>
</organism>
<proteinExistence type="predicted"/>
<name>A0AB39C693_9CAUD</name>
<protein>
    <submittedName>
        <fullName evidence="1">Uncharacterized protein</fullName>
    </submittedName>
</protein>
<reference evidence="1" key="1">
    <citation type="submission" date="2024-06" db="EMBL/GenBank/DDBJ databases">
        <title>This phage originates from the Bacteriophage catalogue of the Bacteriophage Competence Centre, Department of Microbiology und Biotechnology, Max Rubner-Institut, Kiel, Germany.</title>
        <authorList>
            <person name="Sprotte S."/>
            <person name="Brinks E."/>
            <person name="Hille F."/>
        </authorList>
    </citation>
    <scope>NUCLEOTIDE SEQUENCE</scope>
</reference>
<accession>A0AB39C693</accession>
<sequence length="46" mass="5353">MLKILYKASRHTSRQAFRGHSDNLSDKHSINRRPKALKLPFLIPLP</sequence>
<dbReference type="EMBL" id="PP944851">
    <property type="protein sequence ID" value="XDJ02149.1"/>
    <property type="molecule type" value="Genomic_DNA"/>
</dbReference>